<organism evidence="1 2">
    <name type="scientific">candidate division WWE3 bacterium RBG_16_37_10</name>
    <dbReference type="NCBI Taxonomy" id="1802610"/>
    <lineage>
        <taxon>Bacteria</taxon>
        <taxon>Katanobacteria</taxon>
    </lineage>
</organism>
<sequence>MLTWDEGSELIPYSTFKDSLRKSMELDENEQPSAIAEAYVKFTRDLREQIPEDNPKRAKAELDEREAQALADYLESRRKPPSKLDDKTLTALSNSLTTISAFLETVDGKMPKTLSILHLDVNMQIMKNEEADY</sequence>
<dbReference type="EMBL" id="MEUT01000046">
    <property type="protein sequence ID" value="OGC49663.1"/>
    <property type="molecule type" value="Genomic_DNA"/>
</dbReference>
<protein>
    <submittedName>
        <fullName evidence="1">Uncharacterized protein</fullName>
    </submittedName>
</protein>
<dbReference type="STRING" id="1802610.A2W32_04990"/>
<reference evidence="1 2" key="1">
    <citation type="journal article" date="2016" name="Nat. Commun.">
        <title>Thousands of microbial genomes shed light on interconnected biogeochemical processes in an aquifer system.</title>
        <authorList>
            <person name="Anantharaman K."/>
            <person name="Brown C.T."/>
            <person name="Hug L.A."/>
            <person name="Sharon I."/>
            <person name="Castelle C.J."/>
            <person name="Probst A.J."/>
            <person name="Thomas B.C."/>
            <person name="Singh A."/>
            <person name="Wilkins M.J."/>
            <person name="Karaoz U."/>
            <person name="Brodie E.L."/>
            <person name="Williams K.H."/>
            <person name="Hubbard S.S."/>
            <person name="Banfield J.F."/>
        </authorList>
    </citation>
    <scope>NUCLEOTIDE SEQUENCE [LARGE SCALE GENOMIC DNA]</scope>
</reference>
<evidence type="ECO:0000313" key="1">
    <source>
        <dbReference type="EMBL" id="OGC49663.1"/>
    </source>
</evidence>
<dbReference type="Proteomes" id="UP000177371">
    <property type="component" value="Unassembled WGS sequence"/>
</dbReference>
<name>A0A1F4UZM7_UNCKA</name>
<gene>
    <name evidence="1" type="ORF">A2W32_04990</name>
</gene>
<evidence type="ECO:0000313" key="2">
    <source>
        <dbReference type="Proteomes" id="UP000177371"/>
    </source>
</evidence>
<accession>A0A1F4UZM7</accession>
<proteinExistence type="predicted"/>
<comment type="caution">
    <text evidence="1">The sequence shown here is derived from an EMBL/GenBank/DDBJ whole genome shotgun (WGS) entry which is preliminary data.</text>
</comment>
<dbReference type="AlphaFoldDB" id="A0A1F4UZM7"/>